<reference evidence="3 4" key="1">
    <citation type="journal article" date="2018" name="Syst. Appl. Microbiol.">
        <title>Characterization and high-quality draft genome sequence of Herbivorax saccincola A7, an anaerobic, alkaliphilic, thermophilic, cellulolytic, and xylanolytic bacterium.</title>
        <authorList>
            <person name="Aikawa S."/>
            <person name="Baramee S."/>
            <person name="Sermsathanaswadi J."/>
            <person name="Thianheng P."/>
            <person name="Tachaapaikoon C."/>
            <person name="Shikata A."/>
            <person name="Waeonukul R."/>
            <person name="Pason P."/>
            <person name="Ratanakhanokchai K."/>
            <person name="Kosugi A."/>
        </authorList>
    </citation>
    <scope>NUCLEOTIDE SEQUENCE [LARGE SCALE GENOMIC DNA]</scope>
    <source>
        <strain evidence="3 4">A7</strain>
    </source>
</reference>
<feature type="domain" description="CRISPR type III-associated protein" evidence="2">
    <location>
        <begin position="20"/>
        <end position="185"/>
    </location>
</feature>
<name>A0A2S8RB06_9FIRM</name>
<evidence type="ECO:0000313" key="3">
    <source>
        <dbReference type="EMBL" id="PQQ66965.1"/>
    </source>
</evidence>
<comment type="caution">
    <text evidence="3">The sequence shown here is derived from an EMBL/GenBank/DDBJ whole genome shotgun (WGS) entry which is preliminary data.</text>
</comment>
<evidence type="ECO:0000256" key="1">
    <source>
        <dbReference type="ARBA" id="ARBA00023118"/>
    </source>
</evidence>
<dbReference type="GO" id="GO:0051607">
    <property type="term" value="P:defense response to virus"/>
    <property type="evidence" value="ECO:0007669"/>
    <property type="project" value="UniProtKB-KW"/>
</dbReference>
<dbReference type="PANTHER" id="PTHR35579">
    <property type="entry name" value="CRISPR SYSTEM CMS ENDORIBONUCLEASE CSM3"/>
    <property type="match status" value="1"/>
</dbReference>
<dbReference type="InterPro" id="IPR005537">
    <property type="entry name" value="RAMP_III_fam"/>
</dbReference>
<dbReference type="RefSeq" id="WP_105368137.1">
    <property type="nucleotide sequence ID" value="NZ_NEMB01000003.1"/>
</dbReference>
<sequence>MIYKSKLTETVKYEVAATNISPVSVKDGEDNIKIDELTGKAYIPGTSIAGAFRDFYEKNIDRNSDENNNVLFGGKKTGMSSVVFYDAYFTDATQKEVISSRPGLKIDRERLTGKIFSGSKKSGSKFKRQFLNEGINFIFTFELNNYETSPEFDKMQKDFEELLKAFLHGEIPLGNNKMIGFGRFKGEKVLKKVVNFESMEGILSYLLKEDGKTTDITEKIMGEKYISPKVQFKVKAKTLTPLLIKDEVVRLSDKPDGINIKNAKGNEIIPGSSIKGALRTRAEKISKTFPQINEEIISNIFGIESKKDEGRISRFNCFDVELKHVKRGVYNKIKVDHFSGGVEQGALVKEETVMGDLELICTLDKSELGDYTKEVGLILLVLRDLCIGNLNVGSGYAVGRGFVKAETLEIIDNEKLLYYFDSPDKEVEQKFNRYISELMKQG</sequence>
<gene>
    <name evidence="3" type="ORF">B9R14_09595</name>
</gene>
<evidence type="ECO:0000313" key="4">
    <source>
        <dbReference type="Proteomes" id="UP000239720"/>
    </source>
</evidence>
<organism evidence="3 4">
    <name type="scientific">Acetivibrio saccincola</name>
    <dbReference type="NCBI Taxonomy" id="1677857"/>
    <lineage>
        <taxon>Bacteria</taxon>
        <taxon>Bacillati</taxon>
        <taxon>Bacillota</taxon>
        <taxon>Clostridia</taxon>
        <taxon>Eubacteriales</taxon>
        <taxon>Oscillospiraceae</taxon>
        <taxon>Acetivibrio</taxon>
    </lineage>
</organism>
<dbReference type="Pfam" id="PF03787">
    <property type="entry name" value="RAMPs"/>
    <property type="match status" value="2"/>
</dbReference>
<dbReference type="AlphaFoldDB" id="A0A2S8RB06"/>
<dbReference type="EMBL" id="NEMB01000003">
    <property type="protein sequence ID" value="PQQ66965.1"/>
    <property type="molecule type" value="Genomic_DNA"/>
</dbReference>
<accession>A0A2S8RB06</accession>
<dbReference type="InterPro" id="IPR052216">
    <property type="entry name" value="CRISPR_Csm3_endoribonuclease"/>
</dbReference>
<dbReference type="CDD" id="cd09726">
    <property type="entry name" value="RAMP_I_III"/>
    <property type="match status" value="2"/>
</dbReference>
<dbReference type="PANTHER" id="PTHR35579:SF6">
    <property type="entry name" value="DUF324 DOMAIN-CONTAINING PROTEIN"/>
    <property type="match status" value="1"/>
</dbReference>
<keyword evidence="1" id="KW-0051">Antiviral defense</keyword>
<dbReference type="OrthoDB" id="1063910at2"/>
<evidence type="ECO:0000259" key="2">
    <source>
        <dbReference type="Pfam" id="PF03787"/>
    </source>
</evidence>
<dbReference type="Proteomes" id="UP000239720">
    <property type="component" value="Unassembled WGS sequence"/>
</dbReference>
<protein>
    <recommendedName>
        <fullName evidence="2">CRISPR type III-associated protein domain-containing protein</fullName>
    </recommendedName>
</protein>
<feature type="domain" description="CRISPR type III-associated protein" evidence="2">
    <location>
        <begin position="235"/>
        <end position="404"/>
    </location>
</feature>
<proteinExistence type="predicted"/>